<proteinExistence type="predicted"/>
<feature type="signal peptide" evidence="2">
    <location>
        <begin position="1"/>
        <end position="24"/>
    </location>
</feature>
<name>A0AAU9T5U4_THLAR</name>
<keyword evidence="5" id="KW-1185">Reference proteome</keyword>
<gene>
    <name evidence="4" type="ORF">TAV2_LOCUS23314</name>
</gene>
<keyword evidence="2" id="KW-0732">Signal</keyword>
<evidence type="ECO:0000313" key="5">
    <source>
        <dbReference type="Proteomes" id="UP000836841"/>
    </source>
</evidence>
<dbReference type="InterPro" id="IPR058192">
    <property type="entry name" value="WHD_ROQ1-like"/>
</dbReference>
<dbReference type="PANTHER" id="PTHR11017:SF366">
    <property type="entry name" value="ADP-RIBOSYL CYCLASE_CYCLIC ADP-RIBOSE HYDROLASE"/>
    <property type="match status" value="1"/>
</dbReference>
<evidence type="ECO:0000313" key="4">
    <source>
        <dbReference type="EMBL" id="CAH2079639.1"/>
    </source>
</evidence>
<protein>
    <recommendedName>
        <fullName evidence="3">Disease resistance protein Roq1-like winged-helix domain-containing protein</fullName>
    </recommendedName>
</protein>
<evidence type="ECO:0000256" key="2">
    <source>
        <dbReference type="SAM" id="SignalP"/>
    </source>
</evidence>
<dbReference type="InterPro" id="IPR044974">
    <property type="entry name" value="Disease_R_plants"/>
</dbReference>
<reference evidence="4 5" key="1">
    <citation type="submission" date="2022-03" db="EMBL/GenBank/DDBJ databases">
        <authorList>
            <person name="Nunn A."/>
            <person name="Chopra R."/>
            <person name="Nunn A."/>
            <person name="Contreras Garrido A."/>
        </authorList>
    </citation>
    <scope>NUCLEOTIDE SEQUENCE [LARGE SCALE GENOMIC DNA]</scope>
</reference>
<feature type="chain" id="PRO_5043347686" description="Disease resistance protein Roq1-like winged-helix domain-containing protein" evidence="2">
    <location>
        <begin position="25"/>
        <end position="328"/>
    </location>
</feature>
<sequence>MFGTYMTATVVIHIFLSVNATGHGLLFPRNVQALRTGLNGEIERILKFSYDALCDEDKALFLHIACFLNRENIETLEDSIGETFWDVAQRIHVLSEKSFISIILGFYNLVDKLFVKNLSESLGKANFWLMLEIFLKYSPTIIQSVVGIDLNLFQNKDSVLTSRSDLYSSKTSITKSDLFSNDLFAFKVKSKLEKLWEGNQELCIIHCLSMVEFPSSIGNATNQKELGFTHCSSLVKLPSSIGNATRNKKLSLYGCTSLMYERFLHGCINISSTPAKTQRMQETKYLLESSGSSKAEKGMLMILMILKKVNGKGLVLTQVTFSRTLTSH</sequence>
<evidence type="ECO:0000259" key="3">
    <source>
        <dbReference type="Pfam" id="PF23282"/>
    </source>
</evidence>
<dbReference type="AlphaFoldDB" id="A0AAU9T5U4"/>
<dbReference type="GO" id="GO:0006952">
    <property type="term" value="P:defense response"/>
    <property type="evidence" value="ECO:0007669"/>
    <property type="project" value="InterPro"/>
</dbReference>
<dbReference type="InterPro" id="IPR036390">
    <property type="entry name" value="WH_DNA-bd_sf"/>
</dbReference>
<keyword evidence="1" id="KW-0677">Repeat</keyword>
<dbReference type="InterPro" id="IPR032675">
    <property type="entry name" value="LRR_dom_sf"/>
</dbReference>
<evidence type="ECO:0000256" key="1">
    <source>
        <dbReference type="ARBA" id="ARBA00022737"/>
    </source>
</evidence>
<dbReference type="Pfam" id="PF23282">
    <property type="entry name" value="WHD_ROQ1"/>
    <property type="match status" value="1"/>
</dbReference>
<dbReference type="Proteomes" id="UP000836841">
    <property type="component" value="Chromosome 7"/>
</dbReference>
<dbReference type="SUPFAM" id="SSF46785">
    <property type="entry name" value="Winged helix' DNA-binding domain"/>
    <property type="match status" value="1"/>
</dbReference>
<dbReference type="EMBL" id="OU466863">
    <property type="protein sequence ID" value="CAH2079639.1"/>
    <property type="molecule type" value="Genomic_DNA"/>
</dbReference>
<dbReference type="PANTHER" id="PTHR11017">
    <property type="entry name" value="LEUCINE-RICH REPEAT-CONTAINING PROTEIN"/>
    <property type="match status" value="1"/>
</dbReference>
<organism evidence="4 5">
    <name type="scientific">Thlaspi arvense</name>
    <name type="common">Field penny-cress</name>
    <dbReference type="NCBI Taxonomy" id="13288"/>
    <lineage>
        <taxon>Eukaryota</taxon>
        <taxon>Viridiplantae</taxon>
        <taxon>Streptophyta</taxon>
        <taxon>Embryophyta</taxon>
        <taxon>Tracheophyta</taxon>
        <taxon>Spermatophyta</taxon>
        <taxon>Magnoliopsida</taxon>
        <taxon>eudicotyledons</taxon>
        <taxon>Gunneridae</taxon>
        <taxon>Pentapetalae</taxon>
        <taxon>rosids</taxon>
        <taxon>malvids</taxon>
        <taxon>Brassicales</taxon>
        <taxon>Brassicaceae</taxon>
        <taxon>Thlaspideae</taxon>
        <taxon>Thlaspi</taxon>
    </lineage>
</organism>
<feature type="domain" description="Disease resistance protein Roq1-like winged-helix" evidence="3">
    <location>
        <begin position="56"/>
        <end position="102"/>
    </location>
</feature>
<accession>A0AAU9T5U4</accession>
<dbReference type="Gene3D" id="3.80.10.10">
    <property type="entry name" value="Ribonuclease Inhibitor"/>
    <property type="match status" value="1"/>
</dbReference>